<reference evidence="3" key="1">
    <citation type="journal article" date="2023" name="Science">
        <title>Genome structures resolve the early diversification of teleost fishes.</title>
        <authorList>
            <person name="Parey E."/>
            <person name="Louis A."/>
            <person name="Montfort J."/>
            <person name="Bouchez O."/>
            <person name="Roques C."/>
            <person name="Iampietro C."/>
            <person name="Lluch J."/>
            <person name="Castinel A."/>
            <person name="Donnadieu C."/>
            <person name="Desvignes T."/>
            <person name="Floi Bucao C."/>
            <person name="Jouanno E."/>
            <person name="Wen M."/>
            <person name="Mejri S."/>
            <person name="Dirks R."/>
            <person name="Jansen H."/>
            <person name="Henkel C."/>
            <person name="Chen W.J."/>
            <person name="Zahm M."/>
            <person name="Cabau C."/>
            <person name="Klopp C."/>
            <person name="Thompson A.W."/>
            <person name="Robinson-Rechavi M."/>
            <person name="Braasch I."/>
            <person name="Lecointre G."/>
            <person name="Bobe J."/>
            <person name="Postlethwait J.H."/>
            <person name="Berthelot C."/>
            <person name="Roest Crollius H."/>
            <person name="Guiguen Y."/>
        </authorList>
    </citation>
    <scope>NUCLEOTIDE SEQUENCE</scope>
    <source>
        <strain evidence="3">NC1722</strain>
    </source>
</reference>
<evidence type="ECO:0000256" key="1">
    <source>
        <dbReference type="SAM" id="Phobius"/>
    </source>
</evidence>
<keyword evidence="4" id="KW-1185">Reference proteome</keyword>
<feature type="transmembrane region" description="Helical" evidence="1">
    <location>
        <begin position="148"/>
        <end position="173"/>
    </location>
</feature>
<keyword evidence="1" id="KW-0812">Transmembrane</keyword>
<dbReference type="Pfam" id="PF07353">
    <property type="entry name" value="Uroplakin_II"/>
    <property type="match status" value="1"/>
</dbReference>
<keyword evidence="1" id="KW-1133">Transmembrane helix</keyword>
<sequence>MKTIILGVFGVFFTVANAEFELKLLSDEVISSTFERSVILGLPPCTLAGRSVDLEYNNTGTNEKTILRNIFPVPLCRSKRGLISFPEQNAHFTLKRDLGYQVMNLANGTEYSFQYIVDTERSKALLATTRAAPSYTQIDDGLPARSGAMVVITVILSVAMFILLVALIITLFFGNSED</sequence>
<keyword evidence="2" id="KW-0732">Signal</keyword>
<dbReference type="EMBL" id="JAINUG010000196">
    <property type="protein sequence ID" value="KAJ8388338.1"/>
    <property type="molecule type" value="Genomic_DNA"/>
</dbReference>
<dbReference type="InterPro" id="IPR009952">
    <property type="entry name" value="Uroplakin-2"/>
</dbReference>
<organism evidence="3 4">
    <name type="scientific">Aldrovandia affinis</name>
    <dbReference type="NCBI Taxonomy" id="143900"/>
    <lineage>
        <taxon>Eukaryota</taxon>
        <taxon>Metazoa</taxon>
        <taxon>Chordata</taxon>
        <taxon>Craniata</taxon>
        <taxon>Vertebrata</taxon>
        <taxon>Euteleostomi</taxon>
        <taxon>Actinopterygii</taxon>
        <taxon>Neopterygii</taxon>
        <taxon>Teleostei</taxon>
        <taxon>Notacanthiformes</taxon>
        <taxon>Halosauridae</taxon>
        <taxon>Aldrovandia</taxon>
    </lineage>
</organism>
<accession>A0AAD7RQL4</accession>
<name>A0AAD7RQL4_9TELE</name>
<comment type="caution">
    <text evidence="3">The sequence shown here is derived from an EMBL/GenBank/DDBJ whole genome shotgun (WGS) entry which is preliminary data.</text>
</comment>
<dbReference type="AlphaFoldDB" id="A0AAD7RQL4"/>
<gene>
    <name evidence="3" type="ORF">AAFF_G00134920</name>
</gene>
<evidence type="ECO:0008006" key="5">
    <source>
        <dbReference type="Google" id="ProtNLM"/>
    </source>
</evidence>
<proteinExistence type="predicted"/>
<dbReference type="Proteomes" id="UP001221898">
    <property type="component" value="Unassembled WGS sequence"/>
</dbReference>
<dbReference type="PANTHER" id="PTHR17573">
    <property type="entry name" value="UROPLAKIN II"/>
    <property type="match status" value="1"/>
</dbReference>
<feature type="chain" id="PRO_5042079752" description="Uroplakin-2" evidence="2">
    <location>
        <begin position="19"/>
        <end position="178"/>
    </location>
</feature>
<evidence type="ECO:0000313" key="3">
    <source>
        <dbReference type="EMBL" id="KAJ8388338.1"/>
    </source>
</evidence>
<keyword evidence="1" id="KW-0472">Membrane</keyword>
<dbReference type="PANTHER" id="PTHR17573:SF0">
    <property type="entry name" value="UROPLAKIN-2"/>
    <property type="match status" value="1"/>
</dbReference>
<evidence type="ECO:0000313" key="4">
    <source>
        <dbReference type="Proteomes" id="UP001221898"/>
    </source>
</evidence>
<protein>
    <recommendedName>
        <fullName evidence="5">Uroplakin-2</fullName>
    </recommendedName>
</protein>
<feature type="signal peptide" evidence="2">
    <location>
        <begin position="1"/>
        <end position="18"/>
    </location>
</feature>
<evidence type="ECO:0000256" key="2">
    <source>
        <dbReference type="SAM" id="SignalP"/>
    </source>
</evidence>